<feature type="region of interest" description="Disordered" evidence="1">
    <location>
        <begin position="827"/>
        <end position="933"/>
    </location>
</feature>
<evidence type="ECO:0000259" key="2">
    <source>
        <dbReference type="PROSITE" id="PS50191"/>
    </source>
</evidence>
<reference evidence="4" key="1">
    <citation type="submission" date="2016-06" db="EMBL/GenBank/DDBJ databases">
        <title>First high quality genome sequence of Plasmodium coatneyi using continuous long reads from single molecule, real-time sequencing.</title>
        <authorList>
            <person name="Chien J.-T."/>
            <person name="Pakala S.B."/>
            <person name="Geraldo J.A."/>
            <person name="Lapp S.A."/>
            <person name="Barnwell J.W."/>
            <person name="Kissinger J.C."/>
            <person name="Galinski M.R."/>
            <person name="Humphrey J.C."/>
        </authorList>
    </citation>
    <scope>NUCLEOTIDE SEQUENCE [LARGE SCALE GENOMIC DNA]</scope>
    <source>
        <strain evidence="4">Hackeri</strain>
    </source>
</reference>
<dbReference type="KEGG" id="pcot:PCOAH_00034200"/>
<feature type="compositionally biased region" description="Basic and acidic residues" evidence="1">
    <location>
        <begin position="847"/>
        <end position="865"/>
    </location>
</feature>
<protein>
    <recommendedName>
        <fullName evidence="2">CRAL-TRIO domain-containing protein</fullName>
    </recommendedName>
</protein>
<accession>A0A1B1E2T9</accession>
<dbReference type="VEuPathDB" id="PlasmoDB:PCOAH_00034200"/>
<evidence type="ECO:0000256" key="1">
    <source>
        <dbReference type="SAM" id="MobiDB-lite"/>
    </source>
</evidence>
<sequence>MDLSRGKVIIEKDINEHTIDENVFFFEPKKEDVYDENTNLRYIFHNTFISTDEEIAISEFKKYCKNKSLKINKAFFENECLRYLYSAQFDFAKALDLIKSNYEFRLSNILPIKEKDVINYINKGVIYWHGRDKKCRPILIINLLNVESLDVERLTNLFFFCFEFFLKYLCIPGKIENYISLVDCSGISLSKFPMSTFMKLLEIMNSKYRCRLFRMYIIDAPKIFKTFGKSFLNFAPSYMTKKLKILDTNYASYLREEIFETQLERRYGGVREIRDNVFYPFAFYPNCCCAGGASESALQVVEVDSARDGVKNPPVGCAFLQMSDKARDFLMSGYSMHLKLVDRTHKESMRNHYAHPAPGEGHSRSRVKWSSSNNSTMKHLVSHGNNSTTSRRKKKKKNLSQKDQLLENCFIDAVINEVYQIESNHILKNNKFVNAKGSYVVSVGSTHYWLFKLKHLFLPEITINYLTSRFPFIVNYLIVKSNFKSMQHYAKYIESCACLEGDDSVQGKHGSGRHDRDGRGTSSGHPYDGKLFLSLSSTANTAVSTNANAPANSFAHFTNDPEEQKFHTLNSVKSVNRHVDITHVKEGKNRVTAPHAQNSRRSRKKGEGGTTQNGVTEFGAYRGSSGCGVGGSKGDDCTKRTGGTNQIPSKDAKKNFYANSEAIFEDNNGNKSAKDKSDHLQNKQSSTSRRKWKEKNQKCYKIKATNNLFKDELVNNTQKIECVEKTLLNRMVGVGDFSPCYDFNVGTDYSGKATASAQPECENSAMSITHATCAATSTKTANSIKTMNSMNTLKTLNSMNSVNTENKLHKKSSANSMKSVIPQRLDYASSKIHRQSTTVNTSYSTKQSKDSFSKLETGEHLEQAPRNDPPGDAPRRSNANPVRKKHSSPTADVTHISNDGPLTEEKNPNFNFPEAESDCTKQTKGNASERSKRRLNKIKIIGLQFFNKTSSKM</sequence>
<organism evidence="3 4">
    <name type="scientific">Plasmodium coatneyi</name>
    <dbReference type="NCBI Taxonomy" id="208452"/>
    <lineage>
        <taxon>Eukaryota</taxon>
        <taxon>Sar</taxon>
        <taxon>Alveolata</taxon>
        <taxon>Apicomplexa</taxon>
        <taxon>Aconoidasida</taxon>
        <taxon>Haemosporida</taxon>
        <taxon>Plasmodiidae</taxon>
        <taxon>Plasmodium</taxon>
    </lineage>
</organism>
<dbReference type="PROSITE" id="PS50191">
    <property type="entry name" value="CRAL_TRIO"/>
    <property type="match status" value="1"/>
</dbReference>
<dbReference type="Pfam" id="PF00650">
    <property type="entry name" value="CRAL_TRIO"/>
    <property type="match status" value="1"/>
</dbReference>
<dbReference type="EMBL" id="CP016249">
    <property type="protein sequence ID" value="ANQ09322.1"/>
    <property type="molecule type" value="Genomic_DNA"/>
</dbReference>
<feature type="compositionally biased region" description="Basic residues" evidence="1">
    <location>
        <begin position="390"/>
        <end position="399"/>
    </location>
</feature>
<proteinExistence type="predicted"/>
<name>A0A1B1E2T9_9APIC</name>
<dbReference type="InterPro" id="IPR036865">
    <property type="entry name" value="CRAL-TRIO_dom_sf"/>
</dbReference>
<dbReference type="OrthoDB" id="7777654at2759"/>
<feature type="compositionally biased region" description="Polar residues" evidence="1">
    <location>
        <begin position="835"/>
        <end position="846"/>
    </location>
</feature>
<feature type="compositionally biased region" description="Basic and acidic residues" evidence="1">
    <location>
        <begin position="672"/>
        <end position="681"/>
    </location>
</feature>
<dbReference type="Gene3D" id="3.40.525.10">
    <property type="entry name" value="CRAL-TRIO lipid binding domain"/>
    <property type="match status" value="1"/>
</dbReference>
<feature type="domain" description="CRAL-TRIO" evidence="2">
    <location>
        <begin position="114"/>
        <end position="275"/>
    </location>
</feature>
<feature type="region of interest" description="Disordered" evidence="1">
    <location>
        <begin position="664"/>
        <end position="692"/>
    </location>
</feature>
<evidence type="ECO:0000313" key="4">
    <source>
        <dbReference type="Proteomes" id="UP000092716"/>
    </source>
</evidence>
<feature type="region of interest" description="Disordered" evidence="1">
    <location>
        <begin position="351"/>
        <end position="400"/>
    </location>
</feature>
<dbReference type="RefSeq" id="XP_019916017.1">
    <property type="nucleotide sequence ID" value="XM_020060214.1"/>
</dbReference>
<dbReference type="AlphaFoldDB" id="A0A1B1E2T9"/>
<keyword evidence="4" id="KW-1185">Reference proteome</keyword>
<dbReference type="InterPro" id="IPR001251">
    <property type="entry name" value="CRAL-TRIO_dom"/>
</dbReference>
<dbReference type="PANTHER" id="PTHR46818">
    <property type="entry name" value="DOMAIN-CONTAINING PROTEIN, PUTATIVE-RELATED"/>
    <property type="match status" value="1"/>
</dbReference>
<evidence type="ECO:0000313" key="3">
    <source>
        <dbReference type="EMBL" id="ANQ09322.1"/>
    </source>
</evidence>
<dbReference type="CDD" id="cd00170">
    <property type="entry name" value="SEC14"/>
    <property type="match status" value="1"/>
</dbReference>
<dbReference type="SUPFAM" id="SSF52087">
    <property type="entry name" value="CRAL/TRIO domain"/>
    <property type="match status" value="1"/>
</dbReference>
<dbReference type="Proteomes" id="UP000092716">
    <property type="component" value="Chromosome 11"/>
</dbReference>
<dbReference type="GeneID" id="30910151"/>
<feature type="compositionally biased region" description="Polar residues" evidence="1">
    <location>
        <begin position="368"/>
        <end position="377"/>
    </location>
</feature>
<feature type="compositionally biased region" description="Polar residues" evidence="1">
    <location>
        <begin position="888"/>
        <end position="897"/>
    </location>
</feature>
<gene>
    <name evidence="3" type="ORF">PCOAH_00034200</name>
</gene>
<feature type="region of interest" description="Disordered" evidence="1">
    <location>
        <begin position="589"/>
        <end position="652"/>
    </location>
</feature>
<dbReference type="PANTHER" id="PTHR46818:SF1">
    <property type="entry name" value="CHROMOSOME UNDETERMINED SCAFFOLD_125, WHOLE GENOME SHOTGUN SEQUENCE"/>
    <property type="match status" value="1"/>
</dbReference>
<dbReference type="SMART" id="SM00516">
    <property type="entry name" value="SEC14"/>
    <property type="match status" value="1"/>
</dbReference>